<dbReference type="AlphaFoldDB" id="A0A016U333"/>
<evidence type="ECO:0000256" key="2">
    <source>
        <dbReference type="ARBA" id="ARBA00004586"/>
    </source>
</evidence>
<dbReference type="InterPro" id="IPR038887">
    <property type="entry name" value="Nus1/NgBR"/>
</dbReference>
<dbReference type="GO" id="GO:0045547">
    <property type="term" value="F:ditrans,polycis-polyprenyl diphosphate synthase [(2E,6E)-farnesyl diphosphate specific] activity"/>
    <property type="evidence" value="ECO:0007669"/>
    <property type="project" value="UniProtKB-EC"/>
</dbReference>
<evidence type="ECO:0000256" key="8">
    <source>
        <dbReference type="ARBA" id="ARBA00022824"/>
    </source>
</evidence>
<protein>
    <recommendedName>
        <fullName evidence="5">ditrans,polycis-polyprenyl diphosphate synthase [(2E,6E)-farnesyldiphosphate specific]</fullName>
        <ecNumber evidence="5">2.5.1.87</ecNumber>
    </recommendedName>
</protein>
<keyword evidence="10 13" id="KW-1133">Transmembrane helix</keyword>
<dbReference type="STRING" id="53326.A0A016U333"/>
<dbReference type="OrthoDB" id="19639at2759"/>
<proteinExistence type="inferred from homology"/>
<dbReference type="SUPFAM" id="SSF64005">
    <property type="entry name" value="Undecaprenyl diphosphate synthase"/>
    <property type="match status" value="1"/>
</dbReference>
<comment type="caution">
    <text evidence="14">The sequence shown here is derived from an EMBL/GenBank/DDBJ whole genome shotgun (WGS) entry which is preliminary data.</text>
</comment>
<evidence type="ECO:0000256" key="13">
    <source>
        <dbReference type="SAM" id="Phobius"/>
    </source>
</evidence>
<feature type="transmembrane region" description="Helical" evidence="13">
    <location>
        <begin position="15"/>
        <end position="33"/>
    </location>
</feature>
<evidence type="ECO:0000256" key="3">
    <source>
        <dbReference type="ARBA" id="ARBA00004922"/>
    </source>
</evidence>
<dbReference type="GO" id="GO:0005789">
    <property type="term" value="C:endoplasmic reticulum membrane"/>
    <property type="evidence" value="ECO:0007669"/>
    <property type="project" value="UniProtKB-SubCell"/>
</dbReference>
<comment type="similarity">
    <text evidence="4">Belongs to the UPP synthase family.</text>
</comment>
<comment type="pathway">
    <text evidence="3">Protein modification; protein glycosylation.</text>
</comment>
<keyword evidence="7 13" id="KW-0812">Transmembrane</keyword>
<keyword evidence="9" id="KW-0460">Magnesium</keyword>
<evidence type="ECO:0000256" key="7">
    <source>
        <dbReference type="ARBA" id="ARBA00022692"/>
    </source>
</evidence>
<comment type="cofactor">
    <cofactor evidence="1">
        <name>Mg(2+)</name>
        <dbReference type="ChEBI" id="CHEBI:18420"/>
    </cofactor>
</comment>
<keyword evidence="15" id="KW-1185">Reference proteome</keyword>
<evidence type="ECO:0000256" key="10">
    <source>
        <dbReference type="ARBA" id="ARBA00022989"/>
    </source>
</evidence>
<name>A0A016U333_9BILA</name>
<keyword evidence="11 13" id="KW-0472">Membrane</keyword>
<evidence type="ECO:0000256" key="4">
    <source>
        <dbReference type="ARBA" id="ARBA00005432"/>
    </source>
</evidence>
<evidence type="ECO:0000256" key="9">
    <source>
        <dbReference type="ARBA" id="ARBA00022842"/>
    </source>
</evidence>
<comment type="catalytic activity">
    <reaction evidence="12">
        <text>n isopentenyl diphosphate + (2E,6E)-farnesyl diphosphate = a di-trans,poly-cis-polyprenyl diphosphate + n diphosphate</text>
        <dbReference type="Rhea" id="RHEA:53008"/>
        <dbReference type="Rhea" id="RHEA-COMP:19494"/>
        <dbReference type="ChEBI" id="CHEBI:33019"/>
        <dbReference type="ChEBI" id="CHEBI:128769"/>
        <dbReference type="ChEBI" id="CHEBI:136960"/>
        <dbReference type="ChEBI" id="CHEBI:175763"/>
        <dbReference type="EC" id="2.5.1.87"/>
    </reaction>
</comment>
<dbReference type="Proteomes" id="UP000024635">
    <property type="component" value="Unassembled WGS sequence"/>
</dbReference>
<keyword evidence="8" id="KW-0256">Endoplasmic reticulum</keyword>
<evidence type="ECO:0000256" key="5">
    <source>
        <dbReference type="ARBA" id="ARBA00012596"/>
    </source>
</evidence>
<organism evidence="14 15">
    <name type="scientific">Ancylostoma ceylanicum</name>
    <dbReference type="NCBI Taxonomy" id="53326"/>
    <lineage>
        <taxon>Eukaryota</taxon>
        <taxon>Metazoa</taxon>
        <taxon>Ecdysozoa</taxon>
        <taxon>Nematoda</taxon>
        <taxon>Chromadorea</taxon>
        <taxon>Rhabditida</taxon>
        <taxon>Rhabditina</taxon>
        <taxon>Rhabditomorpha</taxon>
        <taxon>Strongyloidea</taxon>
        <taxon>Ancylostomatidae</taxon>
        <taxon>Ancylostomatinae</taxon>
        <taxon>Ancylostoma</taxon>
    </lineage>
</organism>
<dbReference type="InterPro" id="IPR036424">
    <property type="entry name" value="UPP_synth-like_sf"/>
</dbReference>
<evidence type="ECO:0000256" key="1">
    <source>
        <dbReference type="ARBA" id="ARBA00001946"/>
    </source>
</evidence>
<evidence type="ECO:0000313" key="14">
    <source>
        <dbReference type="EMBL" id="EYC09287.1"/>
    </source>
</evidence>
<keyword evidence="6" id="KW-0808">Transferase</keyword>
<dbReference type="PANTHER" id="PTHR21528:SF0">
    <property type="entry name" value="DEHYDRODOLICHYL DIPHOSPHATE SYNTHASE COMPLEX SUBUNIT NUS1"/>
    <property type="match status" value="1"/>
</dbReference>
<dbReference type="UniPathway" id="UPA00378"/>
<comment type="subcellular location">
    <subcellularLocation>
        <location evidence="2">Endoplasmic reticulum membrane</location>
    </subcellularLocation>
</comment>
<dbReference type="GO" id="GO:1904423">
    <property type="term" value="C:dehydrodolichyl diphosphate synthase complex"/>
    <property type="evidence" value="ECO:0007669"/>
    <property type="project" value="InterPro"/>
</dbReference>
<evidence type="ECO:0000256" key="6">
    <source>
        <dbReference type="ARBA" id="ARBA00022679"/>
    </source>
</evidence>
<sequence length="243" mass="27557">MIDIAWLCALAIRSVYFLVLMACNFLGYSTLWAHREIKQRGERYVGENCQLQGPFPIFLLQDARRKVPAHVAIINNDQALNKNSLMSLIEAALVENIRRLTIYDASKDYTDLAGELRMFCRSKHIKIIVGCADFSDDFSSYRLFVHLLSSNSGRSTLVETCRELSTSKDPITSNDITTHLASKYSLLEPELLIQVGSTPSLSGYPPWCLRVTEIVPVRSLPCNRFAFEECLEAFNKRDIRLGK</sequence>
<accession>A0A016U333</accession>
<evidence type="ECO:0000256" key="12">
    <source>
        <dbReference type="ARBA" id="ARBA00047353"/>
    </source>
</evidence>
<dbReference type="Gene3D" id="3.40.1180.10">
    <property type="entry name" value="Decaprenyl diphosphate synthase-like"/>
    <property type="match status" value="1"/>
</dbReference>
<reference evidence="15" key="1">
    <citation type="journal article" date="2015" name="Nat. Genet.">
        <title>The genome and transcriptome of the zoonotic hookworm Ancylostoma ceylanicum identify infection-specific gene families.</title>
        <authorList>
            <person name="Schwarz E.M."/>
            <person name="Hu Y."/>
            <person name="Antoshechkin I."/>
            <person name="Miller M.M."/>
            <person name="Sternberg P.W."/>
            <person name="Aroian R.V."/>
        </authorList>
    </citation>
    <scope>NUCLEOTIDE SEQUENCE</scope>
    <source>
        <strain evidence="15">HY135</strain>
    </source>
</reference>
<dbReference type="EMBL" id="JARK01001397">
    <property type="protein sequence ID" value="EYC09287.1"/>
    <property type="molecule type" value="Genomic_DNA"/>
</dbReference>
<dbReference type="PANTHER" id="PTHR21528">
    <property type="entry name" value="DEHYDRODOLICHYL DIPHOSPHATE SYNTHASE COMPLEX SUBUNIT NUS1"/>
    <property type="match status" value="1"/>
</dbReference>
<evidence type="ECO:0000313" key="15">
    <source>
        <dbReference type="Proteomes" id="UP000024635"/>
    </source>
</evidence>
<gene>
    <name evidence="14" type="primary">Acey_s0061.g3258</name>
    <name evidence="14" type="synonym">Acey-F37B12.3</name>
    <name evidence="14" type="ORF">Y032_0061g3258</name>
</gene>
<dbReference type="EC" id="2.5.1.87" evidence="5"/>
<evidence type="ECO:0000256" key="11">
    <source>
        <dbReference type="ARBA" id="ARBA00023136"/>
    </source>
</evidence>